<evidence type="ECO:0000256" key="12">
    <source>
        <dbReference type="ARBA" id="ARBA00048843"/>
    </source>
</evidence>
<evidence type="ECO:0000313" key="14">
    <source>
        <dbReference type="EMBL" id="KAJ4473781.1"/>
    </source>
</evidence>
<comment type="caution">
    <text evidence="14">The sequence shown here is derived from an EMBL/GenBank/DDBJ whole genome shotgun (WGS) entry which is preliminary data.</text>
</comment>
<sequence>MSYFHALSLSTPMLSRTITRSAKRSFSTSTAAINRCIVYAQNGDPTQVLTAVTYPKLPSPSPNTVNLKFLLSPINPADVNTIEGVYPSKPTHTSNLNTSGLGSKNEPVFVGGNEGLAQVIEVGEGVEGLQKDDWVVMDRPQLGTWSTSRNVPSHGIIRLPATGLTEAHGATMTVNPTTAYNMLNGFVELQEGDWVIQNGANSAVGQLVIQIAKERGLNTINFVRSRADMNPLVQHLERLGATKVLTYDDLNDKSLRGQIKEWTGGKDIRLALNCVGGEPTTAMAKLLGQDAHLVSYGAMSKKPLSLPTSLHIFKNLTSHGFWQTNWSKTHSRTEKEGLIAKLAEMMKEDTIKAPEHTIVTIGAQQSDEEATAKIRDLFAEMAEGKFGKKILLKLEDTAT</sequence>
<comment type="similarity">
    <text evidence="2">Belongs to the zinc-containing alcohol dehydrogenase family. Quinone oxidoreductase subfamily.</text>
</comment>
<dbReference type="FunFam" id="3.40.50.720:FF:000112">
    <property type="entry name" value="Enoyl-[acyl-carrier-protein] reductase 1, mitochondrial"/>
    <property type="match status" value="1"/>
</dbReference>
<keyword evidence="4" id="KW-0276">Fatty acid metabolism</keyword>
<evidence type="ECO:0000256" key="11">
    <source>
        <dbReference type="ARBA" id="ARBA00038963"/>
    </source>
</evidence>
<dbReference type="EMBL" id="JAOTPV010000017">
    <property type="protein sequence ID" value="KAJ4473781.1"/>
    <property type="molecule type" value="Genomic_DNA"/>
</dbReference>
<proteinExistence type="inferred from homology"/>
<evidence type="ECO:0000256" key="8">
    <source>
        <dbReference type="ARBA" id="ARBA00023098"/>
    </source>
</evidence>
<keyword evidence="5" id="KW-0521">NADP</keyword>
<comment type="catalytic activity">
    <reaction evidence="12">
        <text>a 2,3-saturated acyl-[ACP] + NADP(+) = a (2E)-enoyl-[ACP] + NADPH + H(+)</text>
        <dbReference type="Rhea" id="RHEA:22564"/>
        <dbReference type="Rhea" id="RHEA-COMP:9925"/>
        <dbReference type="Rhea" id="RHEA-COMP:9926"/>
        <dbReference type="ChEBI" id="CHEBI:15378"/>
        <dbReference type="ChEBI" id="CHEBI:57783"/>
        <dbReference type="ChEBI" id="CHEBI:58349"/>
        <dbReference type="ChEBI" id="CHEBI:78784"/>
        <dbReference type="ChEBI" id="CHEBI:78785"/>
        <dbReference type="EC" id="1.3.1.104"/>
    </reaction>
</comment>
<comment type="subcellular location">
    <subcellularLocation>
        <location evidence="1">Mitochondrion</location>
    </subcellularLocation>
</comment>
<evidence type="ECO:0000256" key="7">
    <source>
        <dbReference type="ARBA" id="ARBA00023002"/>
    </source>
</evidence>
<dbReference type="AlphaFoldDB" id="A0A9W9A4F1"/>
<keyword evidence="10" id="KW-0275">Fatty acid biosynthesis</keyword>
<dbReference type="InterPro" id="IPR013149">
    <property type="entry name" value="ADH-like_C"/>
</dbReference>
<dbReference type="InterPro" id="IPR036291">
    <property type="entry name" value="NAD(P)-bd_dom_sf"/>
</dbReference>
<dbReference type="EC" id="1.3.1.104" evidence="11"/>
<keyword evidence="9" id="KW-0496">Mitochondrion</keyword>
<protein>
    <recommendedName>
        <fullName evidence="11">enoyl-[acyl-carrier-protein] reductase</fullName>
        <ecNumber evidence="11">1.3.1.104</ecNumber>
    </recommendedName>
</protein>
<dbReference type="CDD" id="cd08290">
    <property type="entry name" value="ETR"/>
    <property type="match status" value="1"/>
</dbReference>
<dbReference type="Gene3D" id="3.90.180.10">
    <property type="entry name" value="Medium-chain alcohol dehydrogenases, catalytic domain"/>
    <property type="match status" value="1"/>
</dbReference>
<dbReference type="Gene3D" id="3.40.50.720">
    <property type="entry name" value="NAD(P)-binding Rossmann-like Domain"/>
    <property type="match status" value="1"/>
</dbReference>
<dbReference type="GO" id="GO:0006633">
    <property type="term" value="P:fatty acid biosynthetic process"/>
    <property type="evidence" value="ECO:0007669"/>
    <property type="project" value="UniProtKB-KW"/>
</dbReference>
<dbReference type="Proteomes" id="UP001150266">
    <property type="component" value="Unassembled WGS sequence"/>
</dbReference>
<organism evidence="14 15">
    <name type="scientific">Lentinula aciculospora</name>
    <dbReference type="NCBI Taxonomy" id="153920"/>
    <lineage>
        <taxon>Eukaryota</taxon>
        <taxon>Fungi</taxon>
        <taxon>Dikarya</taxon>
        <taxon>Basidiomycota</taxon>
        <taxon>Agaricomycotina</taxon>
        <taxon>Agaricomycetes</taxon>
        <taxon>Agaricomycetidae</taxon>
        <taxon>Agaricales</taxon>
        <taxon>Marasmiineae</taxon>
        <taxon>Omphalotaceae</taxon>
        <taxon>Lentinula</taxon>
    </lineage>
</organism>
<dbReference type="OrthoDB" id="7482721at2759"/>
<keyword evidence="8" id="KW-0443">Lipid metabolism</keyword>
<evidence type="ECO:0000256" key="6">
    <source>
        <dbReference type="ARBA" id="ARBA00022946"/>
    </source>
</evidence>
<name>A0A9W9A4F1_9AGAR</name>
<dbReference type="PANTHER" id="PTHR43981">
    <property type="entry name" value="ENOYL-[ACYL-CARRIER-PROTEIN] REDUCTASE, MITOCHONDRIAL"/>
    <property type="match status" value="1"/>
</dbReference>
<dbReference type="SUPFAM" id="SSF51735">
    <property type="entry name" value="NAD(P)-binding Rossmann-fold domains"/>
    <property type="match status" value="1"/>
</dbReference>
<dbReference type="Pfam" id="PF00107">
    <property type="entry name" value="ADH_zinc_N"/>
    <property type="match status" value="1"/>
</dbReference>
<dbReference type="SUPFAM" id="SSF50129">
    <property type="entry name" value="GroES-like"/>
    <property type="match status" value="1"/>
</dbReference>
<gene>
    <name evidence="14" type="ORF">J3R30DRAFT_3377649</name>
</gene>
<dbReference type="GO" id="GO:0005739">
    <property type="term" value="C:mitochondrion"/>
    <property type="evidence" value="ECO:0007669"/>
    <property type="project" value="UniProtKB-SubCell"/>
</dbReference>
<dbReference type="InterPro" id="IPR051034">
    <property type="entry name" value="Mito_Enoyl-ACP_Reductase"/>
</dbReference>
<evidence type="ECO:0000256" key="3">
    <source>
        <dbReference type="ARBA" id="ARBA00022516"/>
    </source>
</evidence>
<evidence type="ECO:0000313" key="15">
    <source>
        <dbReference type="Proteomes" id="UP001150266"/>
    </source>
</evidence>
<evidence type="ECO:0000256" key="9">
    <source>
        <dbReference type="ARBA" id="ARBA00023128"/>
    </source>
</evidence>
<evidence type="ECO:0000256" key="2">
    <source>
        <dbReference type="ARBA" id="ARBA00010371"/>
    </source>
</evidence>
<keyword evidence="3" id="KW-0444">Lipid biosynthesis</keyword>
<dbReference type="SMART" id="SM00829">
    <property type="entry name" value="PKS_ER"/>
    <property type="match status" value="1"/>
</dbReference>
<dbReference type="GO" id="GO:0141148">
    <property type="term" value="F:enoyl-[acyl-carrier-protein] reductase (NADPH) activity"/>
    <property type="evidence" value="ECO:0007669"/>
    <property type="project" value="UniProtKB-EC"/>
</dbReference>
<keyword evidence="6" id="KW-0809">Transit peptide</keyword>
<dbReference type="InterPro" id="IPR011032">
    <property type="entry name" value="GroES-like_sf"/>
</dbReference>
<dbReference type="InterPro" id="IPR020843">
    <property type="entry name" value="ER"/>
</dbReference>
<feature type="domain" description="Enoyl reductase (ER)" evidence="13">
    <location>
        <begin position="47"/>
        <end position="391"/>
    </location>
</feature>
<keyword evidence="7" id="KW-0560">Oxidoreductase</keyword>
<evidence type="ECO:0000256" key="10">
    <source>
        <dbReference type="ARBA" id="ARBA00023160"/>
    </source>
</evidence>
<accession>A0A9W9A4F1</accession>
<evidence type="ECO:0000256" key="1">
    <source>
        <dbReference type="ARBA" id="ARBA00004173"/>
    </source>
</evidence>
<dbReference type="PANTHER" id="PTHR43981:SF2">
    <property type="entry name" value="ENOYL-[ACYL-CARRIER-PROTEIN] REDUCTASE, MITOCHONDRIAL"/>
    <property type="match status" value="1"/>
</dbReference>
<reference evidence="14" key="1">
    <citation type="submission" date="2022-08" db="EMBL/GenBank/DDBJ databases">
        <title>A Global Phylogenomic Analysis of the Shiitake Genus Lentinula.</title>
        <authorList>
            <consortium name="DOE Joint Genome Institute"/>
            <person name="Sierra-Patev S."/>
            <person name="Min B."/>
            <person name="Naranjo-Ortiz M."/>
            <person name="Looney B."/>
            <person name="Konkel Z."/>
            <person name="Slot J.C."/>
            <person name="Sakamoto Y."/>
            <person name="Steenwyk J.L."/>
            <person name="Rokas A."/>
            <person name="Carro J."/>
            <person name="Camarero S."/>
            <person name="Ferreira P."/>
            <person name="Molpeceres G."/>
            <person name="Ruiz-Duenas F.J."/>
            <person name="Serrano A."/>
            <person name="Henrissat B."/>
            <person name="Drula E."/>
            <person name="Hughes K.W."/>
            <person name="Mata J.L."/>
            <person name="Ishikawa N.K."/>
            <person name="Vargas-Isla R."/>
            <person name="Ushijima S."/>
            <person name="Smith C.A."/>
            <person name="Ahrendt S."/>
            <person name="Andreopoulos W."/>
            <person name="He G."/>
            <person name="Labutti K."/>
            <person name="Lipzen A."/>
            <person name="Ng V."/>
            <person name="Riley R."/>
            <person name="Sandor L."/>
            <person name="Barry K."/>
            <person name="Martinez A.T."/>
            <person name="Xiao Y."/>
            <person name="Gibbons J.G."/>
            <person name="Terashima K."/>
            <person name="Grigoriev I.V."/>
            <person name="Hibbett D.S."/>
        </authorList>
    </citation>
    <scope>NUCLEOTIDE SEQUENCE</scope>
    <source>
        <strain evidence="14">JLM2183</strain>
    </source>
</reference>
<keyword evidence="15" id="KW-1185">Reference proteome</keyword>
<evidence type="ECO:0000259" key="13">
    <source>
        <dbReference type="SMART" id="SM00829"/>
    </source>
</evidence>
<evidence type="ECO:0000256" key="5">
    <source>
        <dbReference type="ARBA" id="ARBA00022857"/>
    </source>
</evidence>
<evidence type="ECO:0000256" key="4">
    <source>
        <dbReference type="ARBA" id="ARBA00022832"/>
    </source>
</evidence>